<dbReference type="Proteomes" id="UP000187941">
    <property type="component" value="Chromosome"/>
</dbReference>
<protein>
    <submittedName>
        <fullName evidence="1">Short-chain dehydrogenase</fullName>
    </submittedName>
</protein>
<gene>
    <name evidence="1" type="ORF">AWR27_09950</name>
</gene>
<reference evidence="1 2" key="1">
    <citation type="submission" date="2016-01" db="EMBL/GenBank/DDBJ databases">
        <authorList>
            <person name="Oliw E.H."/>
        </authorList>
    </citation>
    <scope>NUCLEOTIDE SEQUENCE [LARGE SCALE GENOMIC DNA]</scope>
    <source>
        <strain evidence="1 2">DY10</strain>
    </source>
</reference>
<dbReference type="Gene3D" id="3.40.50.720">
    <property type="entry name" value="NAD(P)-binding Rossmann-like Domain"/>
    <property type="match status" value="1"/>
</dbReference>
<organism evidence="1 2">
    <name type="scientific">Spirosoma montaniterrae</name>
    <dbReference type="NCBI Taxonomy" id="1178516"/>
    <lineage>
        <taxon>Bacteria</taxon>
        <taxon>Pseudomonadati</taxon>
        <taxon>Bacteroidota</taxon>
        <taxon>Cytophagia</taxon>
        <taxon>Cytophagales</taxon>
        <taxon>Cytophagaceae</taxon>
        <taxon>Spirosoma</taxon>
    </lineage>
</organism>
<dbReference type="InterPro" id="IPR002347">
    <property type="entry name" value="SDR_fam"/>
</dbReference>
<name>A0A1P9WWB3_9BACT</name>
<dbReference type="PANTHER" id="PTHR43431:SF1">
    <property type="entry name" value="OS08G0476300 PROTEIN"/>
    <property type="match status" value="1"/>
</dbReference>
<evidence type="ECO:0000313" key="2">
    <source>
        <dbReference type="Proteomes" id="UP000187941"/>
    </source>
</evidence>
<proteinExistence type="predicted"/>
<dbReference type="AlphaFoldDB" id="A0A1P9WWB3"/>
<dbReference type="PANTHER" id="PTHR43431">
    <property type="entry name" value="OXIDOREDUCTASE, SHORT CHAIN DEHYDROGENASE/REDUCTASE FAMILY (AFU_ORTHOLOGUE AFUA_5G14000)"/>
    <property type="match status" value="1"/>
</dbReference>
<accession>A0A1P9WWB3</accession>
<dbReference type="STRING" id="1178516.AWR27_09950"/>
<dbReference type="OrthoDB" id="9799818at2"/>
<dbReference type="InterPro" id="IPR036291">
    <property type="entry name" value="NAD(P)-bd_dom_sf"/>
</dbReference>
<dbReference type="SUPFAM" id="SSF51735">
    <property type="entry name" value="NAD(P)-binding Rossmann-fold domains"/>
    <property type="match status" value="1"/>
</dbReference>
<dbReference type="RefSeq" id="WP_077131054.1">
    <property type="nucleotide sequence ID" value="NZ_CP014263.1"/>
</dbReference>
<keyword evidence="2" id="KW-1185">Reference proteome</keyword>
<dbReference type="KEGG" id="smon:AWR27_09950"/>
<sequence>MSNHLLIVGAGPGVALGVAKRFGRENFRVSLVARRIESLQNLQQQLATDGVDVGNYSADVANFDQLRQTLLTVLAERGPATVLLYNPSVYREADALTLDPELFMQDMRTDVAGLLVAVQAVAPAMQQAGSGTVLVTGGSTALQPYGPLTSLSVGKAAVRNMAECVRQTLEPLGIRVGTVTIMGAVGSNDHFSPDRIADAFWTLYQQPRTQWTFERMYE</sequence>
<evidence type="ECO:0000313" key="1">
    <source>
        <dbReference type="EMBL" id="AQG79620.1"/>
    </source>
</evidence>
<dbReference type="EMBL" id="CP014263">
    <property type="protein sequence ID" value="AQG79620.1"/>
    <property type="molecule type" value="Genomic_DNA"/>
</dbReference>
<dbReference type="Pfam" id="PF00106">
    <property type="entry name" value="adh_short"/>
    <property type="match status" value="1"/>
</dbReference>